<dbReference type="KEGG" id="tnl:113495375"/>
<feature type="compositionally biased region" description="Basic and acidic residues" evidence="1">
    <location>
        <begin position="46"/>
        <end position="69"/>
    </location>
</feature>
<accession>A0A7E5VNW9</accession>
<feature type="compositionally biased region" description="Low complexity" evidence="1">
    <location>
        <begin position="164"/>
        <end position="178"/>
    </location>
</feature>
<feature type="region of interest" description="Disordered" evidence="1">
    <location>
        <begin position="1"/>
        <end position="200"/>
    </location>
</feature>
<dbReference type="OrthoDB" id="8197684at2759"/>
<feature type="compositionally biased region" description="Basic residues" evidence="1">
    <location>
        <begin position="135"/>
        <end position="145"/>
    </location>
</feature>
<feature type="compositionally biased region" description="Low complexity" evidence="1">
    <location>
        <begin position="12"/>
        <end position="23"/>
    </location>
</feature>
<dbReference type="AlphaFoldDB" id="A0A7E5VNW9"/>
<protein>
    <submittedName>
        <fullName evidence="3">Uncharacterized protein LOC113495375</fullName>
    </submittedName>
</protein>
<evidence type="ECO:0000313" key="2">
    <source>
        <dbReference type="Proteomes" id="UP000322000"/>
    </source>
</evidence>
<evidence type="ECO:0000313" key="3">
    <source>
        <dbReference type="RefSeq" id="XP_026729866.1"/>
    </source>
</evidence>
<dbReference type="Pfam" id="PF08208">
    <property type="entry name" value="RNA_polI_A34"/>
    <property type="match status" value="1"/>
</dbReference>
<gene>
    <name evidence="3" type="primary">LOC113495375</name>
</gene>
<feature type="compositionally biased region" description="Basic residues" evidence="1">
    <location>
        <begin position="186"/>
        <end position="195"/>
    </location>
</feature>
<feature type="compositionally biased region" description="Polar residues" evidence="1">
    <location>
        <begin position="105"/>
        <end position="115"/>
    </location>
</feature>
<feature type="region of interest" description="Disordered" evidence="1">
    <location>
        <begin position="494"/>
        <end position="568"/>
    </location>
</feature>
<dbReference type="RefSeq" id="XP_026729866.1">
    <property type="nucleotide sequence ID" value="XM_026874065.1"/>
</dbReference>
<feature type="compositionally biased region" description="Basic residues" evidence="1">
    <location>
        <begin position="495"/>
        <end position="504"/>
    </location>
</feature>
<dbReference type="InParanoid" id="A0A7E5VNW9"/>
<dbReference type="Proteomes" id="UP000322000">
    <property type="component" value="Chromosome 6"/>
</dbReference>
<dbReference type="GO" id="GO:0006360">
    <property type="term" value="P:transcription by RNA polymerase I"/>
    <property type="evidence" value="ECO:0007669"/>
    <property type="project" value="InterPro"/>
</dbReference>
<evidence type="ECO:0000256" key="1">
    <source>
        <dbReference type="SAM" id="MobiDB-lite"/>
    </source>
</evidence>
<keyword evidence="2" id="KW-1185">Reference proteome</keyword>
<reference evidence="3" key="1">
    <citation type="submission" date="2025-08" db="UniProtKB">
        <authorList>
            <consortium name="RefSeq"/>
        </authorList>
    </citation>
    <scope>IDENTIFICATION</scope>
</reference>
<feature type="compositionally biased region" description="Basic and acidic residues" evidence="1">
    <location>
        <begin position="83"/>
        <end position="101"/>
    </location>
</feature>
<proteinExistence type="predicted"/>
<dbReference type="InterPro" id="IPR013240">
    <property type="entry name" value="DNA-dir_RNA_pol1_su_RPA34"/>
</dbReference>
<sequence length="579" mass="65758">MDSGSENSFAWTDTSSDSFNSSSKDAAEVDSLSFKKGGLNSHHTMKNKEKNRINKNEEECQINIKKENSEVSSNSSHKKKKIKLEPDSDTDKNKRNNRVNDFEINGNQHESQQSGPYDETFLDMKVKQEESTVTTKKKKSKKKRRCSVDSDVSTTSTKLRGRTNNELNSNSSYSNLPESEPESGKTKSKKKKKKSKEICHKSDEDIEDKLEIGETTICKQDVSYATQNNHSIVNHSLVTDNHSMEDESDESGCNEISAIKCDTDTTHTISFINNSTTSKNPKTVSLNITEPTKERTPRISERILFESEDDDNMEDSTKCGDDYNSNQNMKKTKQFLKGNPNLKLVSEKNYTNLTQDDEIWILKCPKEIDIRSFAGKNINFHGKCKIKFDGQTYDGNAEGDIQSNTVTVLTMEHNKYKIKNLPLNGIIGLRKRIPKAQFHDDNVMVNNQTNFIPLPETKCRHPLFGSNYKKALKIPASIAERLIMQDSIEAPLKAEKRKKKKHKSDKNAVDQETPETQEGIMKIEPDITIDASEKKKKKKRKISDDAGPAPKKLKRIKHDPESAEAWESEKAIEENLFNF</sequence>
<dbReference type="GeneID" id="113495375"/>
<feature type="compositionally biased region" description="Polar residues" evidence="1">
    <location>
        <begin position="1"/>
        <end position="11"/>
    </location>
</feature>
<name>A0A7E5VNW9_TRINI</name>
<organism evidence="2 3">
    <name type="scientific">Trichoplusia ni</name>
    <name type="common">Cabbage looper</name>
    <dbReference type="NCBI Taxonomy" id="7111"/>
    <lineage>
        <taxon>Eukaryota</taxon>
        <taxon>Metazoa</taxon>
        <taxon>Ecdysozoa</taxon>
        <taxon>Arthropoda</taxon>
        <taxon>Hexapoda</taxon>
        <taxon>Insecta</taxon>
        <taxon>Pterygota</taxon>
        <taxon>Neoptera</taxon>
        <taxon>Endopterygota</taxon>
        <taxon>Lepidoptera</taxon>
        <taxon>Glossata</taxon>
        <taxon>Ditrysia</taxon>
        <taxon>Noctuoidea</taxon>
        <taxon>Noctuidae</taxon>
        <taxon>Plusiinae</taxon>
        <taxon>Trichoplusia</taxon>
    </lineage>
</organism>